<dbReference type="PROSITE" id="PS00990">
    <property type="entry name" value="CLAT_ADAPTOR_M_1"/>
    <property type="match status" value="1"/>
</dbReference>
<dbReference type="RefSeq" id="XP_025547258.1">
    <property type="nucleotide sequence ID" value="XM_025695891.1"/>
</dbReference>
<keyword evidence="2" id="KW-0813">Transport</keyword>
<evidence type="ECO:0000256" key="4">
    <source>
        <dbReference type="ARBA" id="ARBA00023136"/>
    </source>
</evidence>
<dbReference type="GO" id="GO:0030131">
    <property type="term" value="C:clathrin adaptor complex"/>
    <property type="evidence" value="ECO:0007669"/>
    <property type="project" value="InterPro"/>
</dbReference>
<keyword evidence="8" id="KW-1185">Reference proteome</keyword>
<dbReference type="GO" id="GO:0016192">
    <property type="term" value="P:vesicle-mediated transport"/>
    <property type="evidence" value="ECO:0007669"/>
    <property type="project" value="InterPro"/>
</dbReference>
<feature type="region of interest" description="Disordered" evidence="5">
    <location>
        <begin position="345"/>
        <end position="367"/>
    </location>
</feature>
<protein>
    <submittedName>
        <fullName evidence="7">Clathrin adaptor, mu subunit</fullName>
    </submittedName>
</protein>
<dbReference type="SUPFAM" id="SSF49447">
    <property type="entry name" value="Second domain of Mu2 adaptin subunit (ap50) of ap2 adaptor"/>
    <property type="match status" value="1"/>
</dbReference>
<evidence type="ECO:0000256" key="3">
    <source>
        <dbReference type="ARBA" id="ARBA00022927"/>
    </source>
</evidence>
<feature type="compositionally biased region" description="Acidic residues" evidence="5">
    <location>
        <begin position="549"/>
        <end position="559"/>
    </location>
</feature>
<evidence type="ECO:0000256" key="1">
    <source>
        <dbReference type="ARBA" id="ARBA00004308"/>
    </source>
</evidence>
<keyword evidence="4" id="KW-0472">Membrane</keyword>
<dbReference type="Pfam" id="PF00928">
    <property type="entry name" value="Adap_comp_sub"/>
    <property type="match status" value="1"/>
</dbReference>
<dbReference type="Proteomes" id="UP000248961">
    <property type="component" value="Unassembled WGS sequence"/>
</dbReference>
<feature type="domain" description="MHD" evidence="6">
    <location>
        <begin position="194"/>
        <end position="494"/>
    </location>
</feature>
<dbReference type="Gene3D" id="3.30.450.60">
    <property type="match status" value="1"/>
</dbReference>
<feature type="compositionally biased region" description="Low complexity" evidence="5">
    <location>
        <begin position="502"/>
        <end position="511"/>
    </location>
</feature>
<proteinExistence type="predicted"/>
<dbReference type="VEuPathDB" id="FungiDB:BO97DRAFT_408558"/>
<dbReference type="AlphaFoldDB" id="A0A395HPB3"/>
<evidence type="ECO:0000259" key="6">
    <source>
        <dbReference type="PROSITE" id="PS51072"/>
    </source>
</evidence>
<dbReference type="InterPro" id="IPR011012">
    <property type="entry name" value="Longin-like_dom_sf"/>
</dbReference>
<dbReference type="Gene3D" id="2.60.40.1170">
    <property type="entry name" value="Mu homology domain, subdomain B"/>
    <property type="match status" value="2"/>
</dbReference>
<dbReference type="GO" id="GO:0006886">
    <property type="term" value="P:intracellular protein transport"/>
    <property type="evidence" value="ECO:0007669"/>
    <property type="project" value="InterPro"/>
</dbReference>
<evidence type="ECO:0000256" key="5">
    <source>
        <dbReference type="SAM" id="MobiDB-lite"/>
    </source>
</evidence>
<feature type="region of interest" description="Disordered" evidence="5">
    <location>
        <begin position="502"/>
        <end position="599"/>
    </location>
</feature>
<evidence type="ECO:0000256" key="2">
    <source>
        <dbReference type="ARBA" id="ARBA00022448"/>
    </source>
</evidence>
<name>A0A395HPB3_ASPHC</name>
<feature type="compositionally biased region" description="Basic residues" evidence="5">
    <location>
        <begin position="469"/>
        <end position="485"/>
    </location>
</feature>
<evidence type="ECO:0000313" key="7">
    <source>
        <dbReference type="EMBL" id="RAL08104.1"/>
    </source>
</evidence>
<dbReference type="EMBL" id="KZ824319">
    <property type="protein sequence ID" value="RAL08104.1"/>
    <property type="molecule type" value="Genomic_DNA"/>
</dbReference>
<dbReference type="GeneID" id="37200180"/>
<feature type="region of interest" description="Disordered" evidence="5">
    <location>
        <begin position="453"/>
        <end position="485"/>
    </location>
</feature>
<dbReference type="InterPro" id="IPR028565">
    <property type="entry name" value="MHD"/>
</dbReference>
<dbReference type="InterPro" id="IPR018240">
    <property type="entry name" value="Clathrin_mu_CS"/>
</dbReference>
<dbReference type="PANTHER" id="PTHR10529">
    <property type="entry name" value="AP COMPLEX SUBUNIT MU"/>
    <property type="match status" value="1"/>
</dbReference>
<comment type="subcellular location">
    <subcellularLocation>
        <location evidence="1">Endomembrane system</location>
    </subcellularLocation>
</comment>
<dbReference type="PROSITE" id="PS51072">
    <property type="entry name" value="MHD"/>
    <property type="match status" value="1"/>
</dbReference>
<gene>
    <name evidence="7" type="ORF">BO97DRAFT_408558</name>
</gene>
<keyword evidence="3" id="KW-0653">Protein transport</keyword>
<reference evidence="7 8" key="1">
    <citation type="submission" date="2018-02" db="EMBL/GenBank/DDBJ databases">
        <title>The genomes of Aspergillus section Nigri reveals drivers in fungal speciation.</title>
        <authorList>
            <consortium name="DOE Joint Genome Institute"/>
            <person name="Vesth T.C."/>
            <person name="Nybo J."/>
            <person name="Theobald S."/>
            <person name="Brandl J."/>
            <person name="Frisvad J.C."/>
            <person name="Nielsen K.F."/>
            <person name="Lyhne E.K."/>
            <person name="Kogle M.E."/>
            <person name="Kuo A."/>
            <person name="Riley R."/>
            <person name="Clum A."/>
            <person name="Nolan M."/>
            <person name="Lipzen A."/>
            <person name="Salamov A."/>
            <person name="Henrissat B."/>
            <person name="Wiebenga A."/>
            <person name="De vries R.P."/>
            <person name="Grigoriev I.V."/>
            <person name="Mortensen U.H."/>
            <person name="Andersen M.R."/>
            <person name="Baker S.E."/>
        </authorList>
    </citation>
    <scope>NUCLEOTIDE SEQUENCE [LARGE SCALE GENOMIC DNA]</scope>
    <source>
        <strain evidence="7 8">CBS 101889</strain>
    </source>
</reference>
<dbReference type="GO" id="GO:0012505">
    <property type="term" value="C:endomembrane system"/>
    <property type="evidence" value="ECO:0007669"/>
    <property type="project" value="UniProtKB-SubCell"/>
</dbReference>
<dbReference type="STRING" id="1450537.A0A395HPB3"/>
<dbReference type="Pfam" id="PF01217">
    <property type="entry name" value="Clat_adaptor_s"/>
    <property type="match status" value="1"/>
</dbReference>
<organism evidence="7 8">
    <name type="scientific">Aspergillus homomorphus (strain CBS 101889)</name>
    <dbReference type="NCBI Taxonomy" id="1450537"/>
    <lineage>
        <taxon>Eukaryota</taxon>
        <taxon>Fungi</taxon>
        <taxon>Dikarya</taxon>
        <taxon>Ascomycota</taxon>
        <taxon>Pezizomycotina</taxon>
        <taxon>Eurotiomycetes</taxon>
        <taxon>Eurotiomycetidae</taxon>
        <taxon>Eurotiales</taxon>
        <taxon>Aspergillaceae</taxon>
        <taxon>Aspergillus</taxon>
        <taxon>Aspergillus subgen. Circumdati</taxon>
    </lineage>
</organism>
<dbReference type="OrthoDB" id="870at2759"/>
<evidence type="ECO:0000313" key="8">
    <source>
        <dbReference type="Proteomes" id="UP000248961"/>
    </source>
</evidence>
<dbReference type="InterPro" id="IPR050431">
    <property type="entry name" value="Adaptor_comp_med_subunit"/>
</dbReference>
<sequence>MMSGQVDALYIYDEQTNPIVEQVYRSRPPSAPAIRSLFLAHAAPRPSVLYLPGAIPPVTVYSIVQSNLTFLAVSEVDSESLLMLEFLHRVVDVLEEFVGAPLLSTKLQANYDVVAQLLHEMCDGGLVCNTEPNMLQEVVEMPGWMGKLLGGVGLAGSSTPILGQPNALKQSLSSAAVAQGPAIPWRKSGVRHTSNEIYVDIIESLSVTIAPSGRLLSALASGTIAFTAKVSGVPDLLLSLTAPGGQRVLGRKLELPVFHPCVRLARWRERPGELSFVPPDGRFILAGYEVDLLPLDPNLDQPPTHMEKLFLPAIVDVRKSLGPTGAEFEVRLILNTNFPGYPSASRPGVGRSGSGTSTPSFLGGGGNSSAPVLEEVVVTVPIPNTVRNITEMQASRGEALYSPGSEVLQWRIPTKDAGTVSGTATLRCTVAGHHDDDDAEDELEDADANLLQGYYDPSTAYPDPETGTTKRKTKKKKKKKVVKKSSRAAAAAAAAAAATDEAEASASASADPFPQDAEQPQPYPSDLSQPPTPAQAPSSTSLPPLLPEAEAEAEAEPTQDSESHTRPRKQRPPPSSPKPKDRQPGPQPSIFHTAPRKTKTQLNAILMPTSASVSFSVRGWLPSGIKVDSLNIDPRKSRGLGEGVKPYKGVKYLCVSQKGVERRC</sequence>
<dbReference type="SUPFAM" id="SSF64356">
    <property type="entry name" value="SNARE-like"/>
    <property type="match status" value="1"/>
</dbReference>
<dbReference type="CDD" id="cd14837">
    <property type="entry name" value="AP3_Mu_N"/>
    <property type="match status" value="1"/>
</dbReference>
<dbReference type="InterPro" id="IPR036168">
    <property type="entry name" value="AP2_Mu_C_sf"/>
</dbReference>
<accession>A0A395HPB3</accession>
<dbReference type="InterPro" id="IPR022775">
    <property type="entry name" value="AP_mu_sigma_su"/>
</dbReference>